<dbReference type="PANTHER" id="PTHR35526:SF3">
    <property type="entry name" value="ANTI-SIGMA-F FACTOR RSBW"/>
    <property type="match status" value="1"/>
</dbReference>
<dbReference type="GO" id="GO:0004674">
    <property type="term" value="F:protein serine/threonine kinase activity"/>
    <property type="evidence" value="ECO:0007669"/>
    <property type="project" value="UniProtKB-KW"/>
</dbReference>
<reference evidence="3" key="1">
    <citation type="submission" date="2021-01" db="EMBL/GenBank/DDBJ databases">
        <title>Whole genome shotgun sequence of Sphaerisporangium rufum NBRC 109079.</title>
        <authorList>
            <person name="Komaki H."/>
            <person name="Tamura T."/>
        </authorList>
    </citation>
    <scope>NUCLEOTIDE SEQUENCE</scope>
    <source>
        <strain evidence="3">NBRC 109079</strain>
    </source>
</reference>
<dbReference type="AlphaFoldDB" id="A0A919V281"/>
<accession>A0A919V281</accession>
<dbReference type="CDD" id="cd16936">
    <property type="entry name" value="HATPase_RsbW-like"/>
    <property type="match status" value="1"/>
</dbReference>
<feature type="domain" description="Histidine kinase/HSP90-like ATPase" evidence="2">
    <location>
        <begin position="14"/>
        <end position="113"/>
    </location>
</feature>
<dbReference type="Pfam" id="PF13581">
    <property type="entry name" value="HATPase_c_2"/>
    <property type="match status" value="1"/>
</dbReference>
<evidence type="ECO:0000313" key="4">
    <source>
        <dbReference type="Proteomes" id="UP000655287"/>
    </source>
</evidence>
<keyword evidence="1" id="KW-0808">Transferase</keyword>
<proteinExistence type="predicted"/>
<dbReference type="PANTHER" id="PTHR35526">
    <property type="entry name" value="ANTI-SIGMA-F FACTOR RSBW-RELATED"/>
    <property type="match status" value="1"/>
</dbReference>
<dbReference type="Proteomes" id="UP000655287">
    <property type="component" value="Unassembled WGS sequence"/>
</dbReference>
<evidence type="ECO:0000313" key="3">
    <source>
        <dbReference type="EMBL" id="GII79422.1"/>
    </source>
</evidence>
<dbReference type="EMBL" id="BOOU01000058">
    <property type="protein sequence ID" value="GII79422.1"/>
    <property type="molecule type" value="Genomic_DNA"/>
</dbReference>
<keyword evidence="1" id="KW-0418">Kinase</keyword>
<sequence length="146" mass="15327">MPSGPRMTHAFTVASTVDQVPVARRAARRVLASWGVGGDLAYTAALIVTELVANVAEHAADASPAATVLLAADDWWLTVSVHDASPRLPRALTVPYGDGGRGLRMVMLLAEDAGGRHTVEPTLEGGKHIVVHLPLGKHTVVARRCG</sequence>
<keyword evidence="4" id="KW-1185">Reference proteome</keyword>
<gene>
    <name evidence="3" type="ORF">Sru01_44040</name>
</gene>
<organism evidence="3 4">
    <name type="scientific">Sphaerisporangium rufum</name>
    <dbReference type="NCBI Taxonomy" id="1381558"/>
    <lineage>
        <taxon>Bacteria</taxon>
        <taxon>Bacillati</taxon>
        <taxon>Actinomycetota</taxon>
        <taxon>Actinomycetes</taxon>
        <taxon>Streptosporangiales</taxon>
        <taxon>Streptosporangiaceae</taxon>
        <taxon>Sphaerisporangium</taxon>
    </lineage>
</organism>
<dbReference type="InterPro" id="IPR050267">
    <property type="entry name" value="Anti-sigma-factor_SerPK"/>
</dbReference>
<keyword evidence="1" id="KW-0723">Serine/threonine-protein kinase</keyword>
<protein>
    <recommendedName>
        <fullName evidence="2">Histidine kinase/HSP90-like ATPase domain-containing protein</fullName>
    </recommendedName>
</protein>
<name>A0A919V281_9ACTN</name>
<evidence type="ECO:0000256" key="1">
    <source>
        <dbReference type="ARBA" id="ARBA00022527"/>
    </source>
</evidence>
<dbReference type="SUPFAM" id="SSF55874">
    <property type="entry name" value="ATPase domain of HSP90 chaperone/DNA topoisomerase II/histidine kinase"/>
    <property type="match status" value="1"/>
</dbReference>
<dbReference type="InterPro" id="IPR036890">
    <property type="entry name" value="HATPase_C_sf"/>
</dbReference>
<comment type="caution">
    <text evidence="3">The sequence shown here is derived from an EMBL/GenBank/DDBJ whole genome shotgun (WGS) entry which is preliminary data.</text>
</comment>
<evidence type="ECO:0000259" key="2">
    <source>
        <dbReference type="Pfam" id="PF13581"/>
    </source>
</evidence>
<dbReference type="InterPro" id="IPR003594">
    <property type="entry name" value="HATPase_dom"/>
</dbReference>
<dbReference type="Gene3D" id="3.30.565.10">
    <property type="entry name" value="Histidine kinase-like ATPase, C-terminal domain"/>
    <property type="match status" value="1"/>
</dbReference>